<evidence type="ECO:0000256" key="1">
    <source>
        <dbReference type="SAM" id="MobiDB-lite"/>
    </source>
</evidence>
<feature type="region of interest" description="Disordered" evidence="1">
    <location>
        <begin position="48"/>
        <end position="87"/>
    </location>
</feature>
<sequence>MDTKFNEQRYNPALSVKARAWGQMIWALEYGPTEAHNVWASVIYGPKAQSPKPMTASQKEDPFNLPRDANPQRKTDDQYKWNGGQGQQRETNVPYIILSVELNIP</sequence>
<name>A0A2I0JLR2_PUNGR</name>
<protein>
    <submittedName>
        <fullName evidence="2">Uncharacterized protein</fullName>
    </submittedName>
</protein>
<accession>A0A2I0JLR2</accession>
<comment type="caution">
    <text evidence="2">The sequence shown here is derived from an EMBL/GenBank/DDBJ whole genome shotgun (WGS) entry which is preliminary data.</text>
</comment>
<dbReference type="EMBL" id="PGOL01001565">
    <property type="protein sequence ID" value="PKI56853.1"/>
    <property type="molecule type" value="Genomic_DNA"/>
</dbReference>
<evidence type="ECO:0000313" key="2">
    <source>
        <dbReference type="EMBL" id="PKI56853.1"/>
    </source>
</evidence>
<gene>
    <name evidence="2" type="ORF">CRG98_022740</name>
</gene>
<proteinExistence type="predicted"/>
<keyword evidence="3" id="KW-1185">Reference proteome</keyword>
<dbReference type="Proteomes" id="UP000233551">
    <property type="component" value="Unassembled WGS sequence"/>
</dbReference>
<feature type="compositionally biased region" description="Basic and acidic residues" evidence="1">
    <location>
        <begin position="70"/>
        <end position="79"/>
    </location>
</feature>
<reference evidence="2 3" key="1">
    <citation type="submission" date="2017-11" db="EMBL/GenBank/DDBJ databases">
        <title>De-novo sequencing of pomegranate (Punica granatum L.) genome.</title>
        <authorList>
            <person name="Akparov Z."/>
            <person name="Amiraslanov A."/>
            <person name="Hajiyeva S."/>
            <person name="Abbasov M."/>
            <person name="Kaur K."/>
            <person name="Hamwieh A."/>
            <person name="Solovyev V."/>
            <person name="Salamov A."/>
            <person name="Braich B."/>
            <person name="Kosarev P."/>
            <person name="Mahmoud A."/>
            <person name="Hajiyev E."/>
            <person name="Babayeva S."/>
            <person name="Izzatullayeva V."/>
            <person name="Mammadov A."/>
            <person name="Mammadov A."/>
            <person name="Sharifova S."/>
            <person name="Ojaghi J."/>
            <person name="Eynullazada K."/>
            <person name="Bayramov B."/>
            <person name="Abdulazimova A."/>
            <person name="Shahmuradov I."/>
        </authorList>
    </citation>
    <scope>NUCLEOTIDE SEQUENCE [LARGE SCALE GENOMIC DNA]</scope>
    <source>
        <strain evidence="3">cv. AG2017</strain>
        <tissue evidence="2">Leaf</tissue>
    </source>
</reference>
<organism evidence="2 3">
    <name type="scientific">Punica granatum</name>
    <name type="common">Pomegranate</name>
    <dbReference type="NCBI Taxonomy" id="22663"/>
    <lineage>
        <taxon>Eukaryota</taxon>
        <taxon>Viridiplantae</taxon>
        <taxon>Streptophyta</taxon>
        <taxon>Embryophyta</taxon>
        <taxon>Tracheophyta</taxon>
        <taxon>Spermatophyta</taxon>
        <taxon>Magnoliopsida</taxon>
        <taxon>eudicotyledons</taxon>
        <taxon>Gunneridae</taxon>
        <taxon>Pentapetalae</taxon>
        <taxon>rosids</taxon>
        <taxon>malvids</taxon>
        <taxon>Myrtales</taxon>
        <taxon>Lythraceae</taxon>
        <taxon>Punica</taxon>
    </lineage>
</organism>
<dbReference type="AlphaFoldDB" id="A0A2I0JLR2"/>
<evidence type="ECO:0000313" key="3">
    <source>
        <dbReference type="Proteomes" id="UP000233551"/>
    </source>
</evidence>